<accession>A0A841TZP2</accession>
<dbReference type="Proteomes" id="UP000553776">
    <property type="component" value="Unassembled WGS sequence"/>
</dbReference>
<evidence type="ECO:0000256" key="1">
    <source>
        <dbReference type="ARBA" id="ARBA00022833"/>
    </source>
</evidence>
<evidence type="ECO:0000256" key="3">
    <source>
        <dbReference type="ARBA" id="ARBA00034301"/>
    </source>
</evidence>
<dbReference type="PANTHER" id="PTHR46018:SF7">
    <property type="entry name" value="RIBONUCLEASE Z"/>
    <property type="match status" value="1"/>
</dbReference>
<dbReference type="AlphaFoldDB" id="A0A841TZP2"/>
<evidence type="ECO:0000313" key="6">
    <source>
        <dbReference type="EMBL" id="MBB6693029.1"/>
    </source>
</evidence>
<evidence type="ECO:0000313" key="7">
    <source>
        <dbReference type="Proteomes" id="UP000553776"/>
    </source>
</evidence>
<comment type="caution">
    <text evidence="6">The sequence shown here is derived from an EMBL/GenBank/DDBJ whole genome shotgun (WGS) entry which is preliminary data.</text>
</comment>
<dbReference type="GO" id="GO:0042781">
    <property type="term" value="F:3'-tRNA processing endoribonuclease activity"/>
    <property type="evidence" value="ECO:0007669"/>
    <property type="project" value="TreeGrafter"/>
</dbReference>
<proteinExistence type="predicted"/>
<dbReference type="Pfam" id="PF23023">
    <property type="entry name" value="Anti-Pycsar_Apyc1"/>
    <property type="match status" value="1"/>
</dbReference>
<reference evidence="6 7" key="1">
    <citation type="submission" date="2020-08" db="EMBL/GenBank/DDBJ databases">
        <title>Cohnella phylogeny.</title>
        <authorList>
            <person name="Dunlap C."/>
        </authorList>
    </citation>
    <scope>NUCLEOTIDE SEQUENCE [LARGE SCALE GENOMIC DNA]</scope>
    <source>
        <strain evidence="6 7">DSM 25239</strain>
    </source>
</reference>
<dbReference type="InterPro" id="IPR001279">
    <property type="entry name" value="Metallo-B-lactamas"/>
</dbReference>
<evidence type="ECO:0000256" key="4">
    <source>
        <dbReference type="ARBA" id="ARBA00048505"/>
    </source>
</evidence>
<protein>
    <submittedName>
        <fullName evidence="6">Ribonuclease Z</fullName>
    </submittedName>
</protein>
<dbReference type="Gene3D" id="3.60.15.10">
    <property type="entry name" value="Ribonuclease Z/Hydroxyacylglutathione hydrolase-like"/>
    <property type="match status" value="1"/>
</dbReference>
<dbReference type="InterPro" id="IPR036866">
    <property type="entry name" value="RibonucZ/Hydroxyglut_hydro"/>
</dbReference>
<gene>
    <name evidence="6" type="ORF">H7B90_16620</name>
</gene>
<keyword evidence="1" id="KW-0862">Zinc</keyword>
<dbReference type="PANTHER" id="PTHR46018">
    <property type="entry name" value="ZINC PHOSPHODIESTERASE ELAC PROTEIN 1"/>
    <property type="match status" value="1"/>
</dbReference>
<evidence type="ECO:0000259" key="5">
    <source>
        <dbReference type="SMART" id="SM00849"/>
    </source>
</evidence>
<evidence type="ECO:0000256" key="2">
    <source>
        <dbReference type="ARBA" id="ARBA00034221"/>
    </source>
</evidence>
<dbReference type="EMBL" id="JACJVR010000064">
    <property type="protein sequence ID" value="MBB6693029.1"/>
    <property type="molecule type" value="Genomic_DNA"/>
</dbReference>
<comment type="catalytic activity">
    <reaction evidence="2">
        <text>3',5'-cyclic CMP + H2O = CMP + H(+)</text>
        <dbReference type="Rhea" id="RHEA:72675"/>
        <dbReference type="ChEBI" id="CHEBI:15377"/>
        <dbReference type="ChEBI" id="CHEBI:15378"/>
        <dbReference type="ChEBI" id="CHEBI:58003"/>
        <dbReference type="ChEBI" id="CHEBI:60377"/>
    </reaction>
    <physiologicalReaction direction="left-to-right" evidence="2">
        <dbReference type="Rhea" id="RHEA:72676"/>
    </physiologicalReaction>
</comment>
<dbReference type="GO" id="GO:0046872">
    <property type="term" value="F:metal ion binding"/>
    <property type="evidence" value="ECO:0007669"/>
    <property type="project" value="UniProtKB-KW"/>
</dbReference>
<feature type="domain" description="Metallo-beta-lactamase" evidence="5">
    <location>
        <begin position="17"/>
        <end position="216"/>
    </location>
</feature>
<dbReference type="RefSeq" id="WP_185137100.1">
    <property type="nucleotide sequence ID" value="NZ_BORM01000042.1"/>
</dbReference>
<dbReference type="SMART" id="SM00849">
    <property type="entry name" value="Lactamase_B"/>
    <property type="match status" value="1"/>
</dbReference>
<comment type="function">
    <text evidence="3">Counteracts the endogenous Pycsar antiviral defense system. Phosphodiesterase that enables metal-dependent hydrolysis of host cyclic nucleotide Pycsar defense signals such as cCMP and cUMP.</text>
</comment>
<keyword evidence="7" id="KW-1185">Reference proteome</keyword>
<sequence>MEIQMIGTGSAFAKAFYNNNALIYAEGKTLLIDCGTTAPVALHRMGISLTEIDAILITHIHADHVGGLEELAYRYKFVHKIRPLFYIADTLVDTLWENSLKGGLEQDGILSLNEYFDVRPLREGAATELLPGLTAELLPTRHIPKKLSYSVLLNGTFFYTADMVFDGELLRRLVDERGVRTIFHDCQLQAPGVVHACLPELLTLPDDLQEKIRLMHYGDDQPEYVGRTGKMSFVEQQKRYVL</sequence>
<organism evidence="6 7">
    <name type="scientific">Cohnella xylanilytica</name>
    <dbReference type="NCBI Taxonomy" id="557555"/>
    <lineage>
        <taxon>Bacteria</taxon>
        <taxon>Bacillati</taxon>
        <taxon>Bacillota</taxon>
        <taxon>Bacilli</taxon>
        <taxon>Bacillales</taxon>
        <taxon>Paenibacillaceae</taxon>
        <taxon>Cohnella</taxon>
    </lineage>
</organism>
<name>A0A841TZP2_9BACL</name>
<dbReference type="SUPFAM" id="SSF56281">
    <property type="entry name" value="Metallo-hydrolase/oxidoreductase"/>
    <property type="match status" value="1"/>
</dbReference>
<comment type="catalytic activity">
    <reaction evidence="4">
        <text>3',5'-cyclic UMP + H2O = UMP + H(+)</text>
        <dbReference type="Rhea" id="RHEA:70575"/>
        <dbReference type="ChEBI" id="CHEBI:15377"/>
        <dbReference type="ChEBI" id="CHEBI:15378"/>
        <dbReference type="ChEBI" id="CHEBI:57865"/>
        <dbReference type="ChEBI" id="CHEBI:184387"/>
    </reaction>
    <physiologicalReaction direction="left-to-right" evidence="4">
        <dbReference type="Rhea" id="RHEA:70576"/>
    </physiologicalReaction>
</comment>